<evidence type="ECO:0000313" key="2">
    <source>
        <dbReference type="Proteomes" id="UP001597438"/>
    </source>
</evidence>
<dbReference type="Proteomes" id="UP001597438">
    <property type="component" value="Unassembled WGS sequence"/>
</dbReference>
<name>A0ABW5X673_9FLAO</name>
<keyword evidence="2" id="KW-1185">Reference proteome</keyword>
<reference evidence="2" key="1">
    <citation type="journal article" date="2019" name="Int. J. Syst. Evol. Microbiol.">
        <title>The Global Catalogue of Microorganisms (GCM) 10K type strain sequencing project: providing services to taxonomists for standard genome sequencing and annotation.</title>
        <authorList>
            <consortium name="The Broad Institute Genomics Platform"/>
            <consortium name="The Broad Institute Genome Sequencing Center for Infectious Disease"/>
            <person name="Wu L."/>
            <person name="Ma J."/>
        </authorList>
    </citation>
    <scope>NUCLEOTIDE SEQUENCE [LARGE SCALE GENOMIC DNA]</scope>
    <source>
        <strain evidence="2">KCTC 52925</strain>
    </source>
</reference>
<accession>A0ABW5X673</accession>
<comment type="caution">
    <text evidence="1">The sequence shown here is derived from an EMBL/GenBank/DDBJ whole genome shotgun (WGS) entry which is preliminary data.</text>
</comment>
<dbReference type="EMBL" id="JBHUOJ010000023">
    <property type="protein sequence ID" value="MFD2833770.1"/>
    <property type="molecule type" value="Genomic_DNA"/>
</dbReference>
<protein>
    <submittedName>
        <fullName evidence="1">Uncharacterized protein</fullName>
    </submittedName>
</protein>
<sequence length="94" mass="11256">MMELPKDITDEMKIRFDSGFDLANRILTEFLDENEYLNHERIIRCVIYLSDGIQSFRHNLSVAKSDPRDVMLFAEYEQIKRVRDFNKSFYENGL</sequence>
<proteinExistence type="predicted"/>
<organism evidence="1 2">
    <name type="scientific">Christiangramia antarctica</name>
    <dbReference type="NCBI Taxonomy" id="2058158"/>
    <lineage>
        <taxon>Bacteria</taxon>
        <taxon>Pseudomonadati</taxon>
        <taxon>Bacteroidota</taxon>
        <taxon>Flavobacteriia</taxon>
        <taxon>Flavobacteriales</taxon>
        <taxon>Flavobacteriaceae</taxon>
        <taxon>Christiangramia</taxon>
    </lineage>
</organism>
<evidence type="ECO:0000313" key="1">
    <source>
        <dbReference type="EMBL" id="MFD2833770.1"/>
    </source>
</evidence>
<gene>
    <name evidence="1" type="ORF">ACFSYS_10755</name>
</gene>